<dbReference type="InterPro" id="IPR055140">
    <property type="entry name" value="Thiolase_C_2"/>
</dbReference>
<dbReference type="CDD" id="cd00829">
    <property type="entry name" value="SCP-x_thiolase"/>
    <property type="match status" value="1"/>
</dbReference>
<comment type="caution">
    <text evidence="3">The sequence shown here is derived from an EMBL/GenBank/DDBJ whole genome shotgun (WGS) entry which is preliminary data.</text>
</comment>
<accession>A0ABP4AFV3</accession>
<protein>
    <submittedName>
        <fullName evidence="3">Lipid-transfer protein</fullName>
    </submittedName>
</protein>
<evidence type="ECO:0000259" key="2">
    <source>
        <dbReference type="Pfam" id="PF22691"/>
    </source>
</evidence>
<gene>
    <name evidence="3" type="ORF">GCM10009559_26440</name>
</gene>
<dbReference type="Gene3D" id="3.40.47.10">
    <property type="match status" value="1"/>
</dbReference>
<sequence length="394" mass="42173">MTSGRARRSGEHAYVRGVGNTRYTKKADRTVEELAAHAISAAAEDAGIQVGEIDGIIVYHGHIGTDEVISHMGLPDVGLRAIIDIGGASAVSALQMASLYVLGGAAENVLLIRAMKGSSGGRRKAERKSHLPSQHIRRNLEYVVGCNTPSQRYAFLCRRYMHEYDLTRAHLAEIALAARAHANLNPDAQMYGRPLDLETYLSGRVIAEPYLLYDCCLETDGACAVIVSAQPGREREGRPAVAILGTAEGHADPPDDFLSRDPFLAVGLEKAARRLWDSIGLAPEDMDAAMVYDCFTFEVAHQLEAAGFATPDTIGRLIAEDGIRLGGRLPVNTHGGLLSEGHMVGLNHVVEAARQLRHTCGARQVDGARHIAVTGWGNLGDGSISVLGRQSGSS</sequence>
<evidence type="ECO:0000259" key="1">
    <source>
        <dbReference type="Pfam" id="PF00108"/>
    </source>
</evidence>
<name>A0ABP4AFV3_9PSEU</name>
<dbReference type="InterPro" id="IPR002155">
    <property type="entry name" value="Thiolase"/>
</dbReference>
<feature type="domain" description="Thiolase N-terminal" evidence="1">
    <location>
        <begin position="25"/>
        <end position="191"/>
    </location>
</feature>
<feature type="domain" description="Thiolase C-terminal" evidence="2">
    <location>
        <begin position="264"/>
        <end position="382"/>
    </location>
</feature>
<dbReference type="PIRSF" id="PIRSF000429">
    <property type="entry name" value="Ac-CoA_Ac_transf"/>
    <property type="match status" value="1"/>
</dbReference>
<dbReference type="Pfam" id="PF00108">
    <property type="entry name" value="Thiolase_N"/>
    <property type="match status" value="1"/>
</dbReference>
<dbReference type="Proteomes" id="UP001499967">
    <property type="component" value="Unassembled WGS sequence"/>
</dbReference>
<keyword evidence="4" id="KW-1185">Reference proteome</keyword>
<evidence type="ECO:0000313" key="3">
    <source>
        <dbReference type="EMBL" id="GAA0935165.1"/>
    </source>
</evidence>
<dbReference type="InterPro" id="IPR016039">
    <property type="entry name" value="Thiolase-like"/>
</dbReference>
<dbReference type="PANTHER" id="PTHR42870">
    <property type="entry name" value="ACETYL-COA C-ACETYLTRANSFERASE"/>
    <property type="match status" value="1"/>
</dbReference>
<dbReference type="PANTHER" id="PTHR42870:SF1">
    <property type="entry name" value="NON-SPECIFIC LIPID-TRANSFER PROTEIN-LIKE 2"/>
    <property type="match status" value="1"/>
</dbReference>
<dbReference type="EMBL" id="BAAAHP010000075">
    <property type="protein sequence ID" value="GAA0935165.1"/>
    <property type="molecule type" value="Genomic_DNA"/>
</dbReference>
<organism evidence="3 4">
    <name type="scientific">Pseudonocardia zijingensis</name>
    <dbReference type="NCBI Taxonomy" id="153376"/>
    <lineage>
        <taxon>Bacteria</taxon>
        <taxon>Bacillati</taxon>
        <taxon>Actinomycetota</taxon>
        <taxon>Actinomycetes</taxon>
        <taxon>Pseudonocardiales</taxon>
        <taxon>Pseudonocardiaceae</taxon>
        <taxon>Pseudonocardia</taxon>
    </lineage>
</organism>
<dbReference type="RefSeq" id="WP_343941637.1">
    <property type="nucleotide sequence ID" value="NZ_BAAAHP010000075.1"/>
</dbReference>
<dbReference type="InterPro" id="IPR020616">
    <property type="entry name" value="Thiolase_N"/>
</dbReference>
<dbReference type="Pfam" id="PF22691">
    <property type="entry name" value="Thiolase_C_1"/>
    <property type="match status" value="1"/>
</dbReference>
<evidence type="ECO:0000313" key="4">
    <source>
        <dbReference type="Proteomes" id="UP001499967"/>
    </source>
</evidence>
<proteinExistence type="predicted"/>
<dbReference type="SUPFAM" id="SSF53901">
    <property type="entry name" value="Thiolase-like"/>
    <property type="match status" value="2"/>
</dbReference>
<reference evidence="4" key="1">
    <citation type="journal article" date="2019" name="Int. J. Syst. Evol. Microbiol.">
        <title>The Global Catalogue of Microorganisms (GCM) 10K type strain sequencing project: providing services to taxonomists for standard genome sequencing and annotation.</title>
        <authorList>
            <consortium name="The Broad Institute Genomics Platform"/>
            <consortium name="The Broad Institute Genome Sequencing Center for Infectious Disease"/>
            <person name="Wu L."/>
            <person name="Ma J."/>
        </authorList>
    </citation>
    <scope>NUCLEOTIDE SEQUENCE [LARGE SCALE GENOMIC DNA]</scope>
    <source>
        <strain evidence="4">JCM 11117</strain>
    </source>
</reference>